<dbReference type="OrthoDB" id="7866873at2"/>
<accession>A0A2G8RKP2</accession>
<name>A0A2G8RKP2_9RHOB</name>
<reference evidence="1 2" key="1">
    <citation type="submission" date="2013-09" db="EMBL/GenBank/DDBJ databases">
        <title>Genome sequencing of Phaeobacter antarcticus sp. nov. SM1211.</title>
        <authorList>
            <person name="Zhang X.-Y."/>
            <person name="Liu C."/>
            <person name="Chen X.-L."/>
            <person name="Xie B.-B."/>
            <person name="Qin Q.-L."/>
            <person name="Rong J.-C."/>
            <person name="Zhang Y.-Z."/>
        </authorList>
    </citation>
    <scope>NUCLEOTIDE SEQUENCE [LARGE SCALE GENOMIC DNA]</scope>
    <source>
        <strain evidence="1 2">SM1211</strain>
    </source>
</reference>
<sequence>MQTFAQQQSTITFVSTPHFALDCETAALLRRFLLPIFEKAKVWEELRQDLLTKGYEIAFRDDLLVLCNLDTPQILRVGSLLSASLHSRIERLGRAQASAHRKGGVDMRF</sequence>
<organism evidence="1 2">
    <name type="scientific">Puniceibacterium antarcticum</name>
    <dbReference type="NCBI Taxonomy" id="1206336"/>
    <lineage>
        <taxon>Bacteria</taxon>
        <taxon>Pseudomonadati</taxon>
        <taxon>Pseudomonadota</taxon>
        <taxon>Alphaproteobacteria</taxon>
        <taxon>Rhodobacterales</taxon>
        <taxon>Paracoccaceae</taxon>
        <taxon>Puniceibacterium</taxon>
    </lineage>
</organism>
<comment type="caution">
    <text evidence="1">The sequence shown here is derived from an EMBL/GenBank/DDBJ whole genome shotgun (WGS) entry which is preliminary data.</text>
</comment>
<evidence type="ECO:0000313" key="1">
    <source>
        <dbReference type="EMBL" id="PIL21648.1"/>
    </source>
</evidence>
<dbReference type="RefSeq" id="WP_099909549.1">
    <property type="nucleotide sequence ID" value="NZ_AWWI01000027.1"/>
</dbReference>
<proteinExistence type="predicted"/>
<protein>
    <submittedName>
        <fullName evidence="1">Uncharacterized protein</fullName>
    </submittedName>
</protein>
<gene>
    <name evidence="1" type="ORF">P775_03030</name>
</gene>
<keyword evidence="2" id="KW-1185">Reference proteome</keyword>
<dbReference type="Proteomes" id="UP000231259">
    <property type="component" value="Unassembled WGS sequence"/>
</dbReference>
<dbReference type="AlphaFoldDB" id="A0A2G8RKP2"/>
<dbReference type="EMBL" id="AWWI01000027">
    <property type="protein sequence ID" value="PIL21648.1"/>
    <property type="molecule type" value="Genomic_DNA"/>
</dbReference>
<evidence type="ECO:0000313" key="2">
    <source>
        <dbReference type="Proteomes" id="UP000231259"/>
    </source>
</evidence>